<evidence type="ECO:0000313" key="3">
    <source>
        <dbReference type="Proteomes" id="UP000250085"/>
    </source>
</evidence>
<protein>
    <submittedName>
        <fullName evidence="2">Uncharacterized protein</fullName>
    </submittedName>
</protein>
<organism evidence="2 3">
    <name type="scientific">Thermococcus radiotolerans</name>
    <dbReference type="NCBI Taxonomy" id="187880"/>
    <lineage>
        <taxon>Archaea</taxon>
        <taxon>Methanobacteriati</taxon>
        <taxon>Methanobacteriota</taxon>
        <taxon>Thermococci</taxon>
        <taxon>Thermococcales</taxon>
        <taxon>Thermococcaceae</taxon>
        <taxon>Thermococcus</taxon>
    </lineage>
</organism>
<dbReference type="EMBL" id="CP015106">
    <property type="protein sequence ID" value="ASJ13675.1"/>
    <property type="molecule type" value="Genomic_DNA"/>
</dbReference>
<evidence type="ECO:0000256" key="1">
    <source>
        <dbReference type="SAM" id="Phobius"/>
    </source>
</evidence>
<accession>A0A2Z2MUQ4</accession>
<dbReference type="KEGG" id="trl:A3L10_00465"/>
<dbReference type="Proteomes" id="UP000250085">
    <property type="component" value="Chromosome"/>
</dbReference>
<sequence>MKLVRDLTVLFALLVSISLLLWAQPESRGSVDFYLGIALVVLVFLLIAIWMELERLEDRILELEFILGESRGDENDAGNME</sequence>
<gene>
    <name evidence="2" type="ORF">A3L10_00465</name>
</gene>
<name>A0A2Z2MUQ4_9EURY</name>
<keyword evidence="1" id="KW-0472">Membrane</keyword>
<reference evidence="2 3" key="1">
    <citation type="submission" date="2016-04" db="EMBL/GenBank/DDBJ databases">
        <title>Complete genome sequence of Thermococcus radiotolerans type strain EJ2.</title>
        <authorList>
            <person name="Oger P.M."/>
        </authorList>
    </citation>
    <scope>NUCLEOTIDE SEQUENCE [LARGE SCALE GENOMIC DNA]</scope>
    <source>
        <strain evidence="2 3">EJ2</strain>
    </source>
</reference>
<keyword evidence="3" id="KW-1185">Reference proteome</keyword>
<dbReference type="RefSeq" id="WP_088865904.1">
    <property type="nucleotide sequence ID" value="NZ_CP015106.1"/>
</dbReference>
<dbReference type="AlphaFoldDB" id="A0A2Z2MUQ4"/>
<dbReference type="GeneID" id="33327274"/>
<evidence type="ECO:0000313" key="2">
    <source>
        <dbReference type="EMBL" id="ASJ13675.1"/>
    </source>
</evidence>
<keyword evidence="1" id="KW-1133">Transmembrane helix</keyword>
<proteinExistence type="predicted"/>
<keyword evidence="1" id="KW-0812">Transmembrane</keyword>
<feature type="transmembrane region" description="Helical" evidence="1">
    <location>
        <begin position="33"/>
        <end position="51"/>
    </location>
</feature>